<name>A0ABN1W8G0_9ACTN</name>
<evidence type="ECO:0000313" key="7">
    <source>
        <dbReference type="EMBL" id="GAA1240252.1"/>
    </source>
</evidence>
<keyword evidence="8" id="KW-1185">Reference proteome</keyword>
<dbReference type="RefSeq" id="WP_344442468.1">
    <property type="nucleotide sequence ID" value="NZ_BAAALF010000052.1"/>
</dbReference>
<reference evidence="7 8" key="1">
    <citation type="journal article" date="2019" name="Int. J. Syst. Evol. Microbiol.">
        <title>The Global Catalogue of Microorganisms (GCM) 10K type strain sequencing project: providing services to taxonomists for standard genome sequencing and annotation.</title>
        <authorList>
            <consortium name="The Broad Institute Genomics Platform"/>
            <consortium name="The Broad Institute Genome Sequencing Center for Infectious Disease"/>
            <person name="Wu L."/>
            <person name="Ma J."/>
        </authorList>
    </citation>
    <scope>NUCLEOTIDE SEQUENCE [LARGE SCALE GENOMIC DNA]</scope>
    <source>
        <strain evidence="7 8">JCM 13004</strain>
    </source>
</reference>
<dbReference type="Gene3D" id="2.30.31.20">
    <property type="entry name" value="Sporulation-specific cell division protein SsgB"/>
    <property type="match status" value="1"/>
</dbReference>
<evidence type="ECO:0000256" key="4">
    <source>
        <dbReference type="ARBA" id="ARBA00022969"/>
    </source>
</evidence>
<keyword evidence="3" id="KW-0132">Cell division</keyword>
<evidence type="ECO:0000313" key="8">
    <source>
        <dbReference type="Proteomes" id="UP001500037"/>
    </source>
</evidence>
<gene>
    <name evidence="7" type="ORF">GCM10009665_33890</name>
</gene>
<dbReference type="InterPro" id="IPR038658">
    <property type="entry name" value="SsgB_sf"/>
</dbReference>
<dbReference type="InterPro" id="IPR006776">
    <property type="entry name" value="SsgB"/>
</dbReference>
<keyword evidence="4" id="KW-0749">Sporulation</keyword>
<dbReference type="Pfam" id="PF04686">
    <property type="entry name" value="SsgA"/>
    <property type="match status" value="1"/>
</dbReference>
<proteinExistence type="inferred from homology"/>
<evidence type="ECO:0000256" key="3">
    <source>
        <dbReference type="ARBA" id="ARBA00022618"/>
    </source>
</evidence>
<dbReference type="Proteomes" id="UP001500037">
    <property type="component" value="Unassembled WGS sequence"/>
</dbReference>
<keyword evidence="6" id="KW-0131">Cell cycle</keyword>
<evidence type="ECO:0000256" key="6">
    <source>
        <dbReference type="ARBA" id="ARBA00023306"/>
    </source>
</evidence>
<sequence length="140" mass="15163">MRGNSTTVTADLQVELLVAGLDHEIPLRSSWSYDAGDPYAVHVDFRLPLGSTERWSFARELLAQGMDLPAGSGDVEIAPEVGHRHVLLLLHGGSGSAVVRVGQHPLREFLDTAFAHVPAGSERSDDELEQWLRSVLDAAA</sequence>
<evidence type="ECO:0000256" key="2">
    <source>
        <dbReference type="ARBA" id="ARBA00009323"/>
    </source>
</evidence>
<evidence type="ECO:0000256" key="1">
    <source>
        <dbReference type="ARBA" id="ARBA00004431"/>
    </source>
</evidence>
<dbReference type="EMBL" id="BAAALF010000052">
    <property type="protein sequence ID" value="GAA1240252.1"/>
    <property type="molecule type" value="Genomic_DNA"/>
</dbReference>
<comment type="similarity">
    <text evidence="2">Belongs to the SsgA family.</text>
</comment>
<keyword evidence="5" id="KW-0717">Septation</keyword>
<comment type="caution">
    <text evidence="7">The sequence shown here is derived from an EMBL/GenBank/DDBJ whole genome shotgun (WGS) entry which is preliminary data.</text>
</comment>
<comment type="subcellular location">
    <subcellularLocation>
        <location evidence="1">Cell septum</location>
    </subcellularLocation>
</comment>
<protein>
    <submittedName>
        <fullName evidence="7">SsgA family sporulation/cell division regulator</fullName>
    </submittedName>
</protein>
<accession>A0ABN1W8G0</accession>
<organism evidence="7 8">
    <name type="scientific">Kitasatospora nipponensis</name>
    <dbReference type="NCBI Taxonomy" id="258049"/>
    <lineage>
        <taxon>Bacteria</taxon>
        <taxon>Bacillati</taxon>
        <taxon>Actinomycetota</taxon>
        <taxon>Actinomycetes</taxon>
        <taxon>Kitasatosporales</taxon>
        <taxon>Streptomycetaceae</taxon>
        <taxon>Kitasatospora</taxon>
    </lineage>
</organism>
<evidence type="ECO:0000256" key="5">
    <source>
        <dbReference type="ARBA" id="ARBA00023210"/>
    </source>
</evidence>